<reference evidence="2" key="1">
    <citation type="submission" date="2022-11" db="UniProtKB">
        <authorList>
            <consortium name="WormBaseParasite"/>
        </authorList>
    </citation>
    <scope>IDENTIFICATION</scope>
</reference>
<accession>A0AC35FDI2</accession>
<name>A0AC35FDI2_9BILA</name>
<dbReference type="WBParaSite" id="PS1159_v2.g15851.t1">
    <property type="protein sequence ID" value="PS1159_v2.g15851.t1"/>
    <property type="gene ID" value="PS1159_v2.g15851"/>
</dbReference>
<evidence type="ECO:0000313" key="2">
    <source>
        <dbReference type="WBParaSite" id="PS1159_v2.g15851.t1"/>
    </source>
</evidence>
<organism evidence="1 2">
    <name type="scientific">Panagrolaimus sp. PS1159</name>
    <dbReference type="NCBI Taxonomy" id="55785"/>
    <lineage>
        <taxon>Eukaryota</taxon>
        <taxon>Metazoa</taxon>
        <taxon>Ecdysozoa</taxon>
        <taxon>Nematoda</taxon>
        <taxon>Chromadorea</taxon>
        <taxon>Rhabditida</taxon>
        <taxon>Tylenchina</taxon>
        <taxon>Panagrolaimomorpha</taxon>
        <taxon>Panagrolaimoidea</taxon>
        <taxon>Panagrolaimidae</taxon>
        <taxon>Panagrolaimus</taxon>
    </lineage>
</organism>
<protein>
    <submittedName>
        <fullName evidence="2">Uncharacterized protein</fullName>
    </submittedName>
</protein>
<dbReference type="Proteomes" id="UP000887580">
    <property type="component" value="Unplaced"/>
</dbReference>
<sequence>MFAVNGHIIEEKKGEPAPMPGRVCMSTADCPRGEICLFPVPHHGEPGIIEEKKGEPAPMPGRVCMSTADCPRGEICLFPVPHHGEPGVCS</sequence>
<proteinExistence type="predicted"/>
<evidence type="ECO:0000313" key="1">
    <source>
        <dbReference type="Proteomes" id="UP000887580"/>
    </source>
</evidence>